<feature type="domain" description="NorR-like AAA+ ATPase lid" evidence="7">
    <location>
        <begin position="45"/>
        <end position="101"/>
    </location>
</feature>
<evidence type="ECO:0000256" key="5">
    <source>
        <dbReference type="SAM" id="Phobius"/>
    </source>
</evidence>
<accession>A0A354LYY9</accession>
<comment type="caution">
    <text evidence="8">The sequence shown here is derived from an EMBL/GenBank/DDBJ whole genome shotgun (WGS) entry which is preliminary data.</text>
</comment>
<sequence>MEILEKIYLTVYLLSISIFLHYGNGGKIFFCKRIRIFFFKKIRREKLLISEKYMVAIKRYPWKGNVRELKNTVKRCLVVTEGEILDYQSLPLQMLELSENTGNNIGLDLASVEKHHIQKVLQHTNGYKPEAARLLGIGLTTLYRKMETYGL</sequence>
<keyword evidence="3" id="KW-0805">Transcription regulation</keyword>
<dbReference type="InterPro" id="IPR009057">
    <property type="entry name" value="Homeodomain-like_sf"/>
</dbReference>
<dbReference type="AlphaFoldDB" id="A0A354LYY9"/>
<evidence type="ECO:0000313" key="9">
    <source>
        <dbReference type="Proteomes" id="UP000262954"/>
    </source>
</evidence>
<keyword evidence="1" id="KW-0547">Nucleotide-binding</keyword>
<keyword evidence="4" id="KW-0804">Transcription</keyword>
<gene>
    <name evidence="8" type="ORF">DDY73_00590</name>
</gene>
<dbReference type="Proteomes" id="UP000262954">
    <property type="component" value="Unassembled WGS sequence"/>
</dbReference>
<proteinExistence type="predicted"/>
<dbReference type="PANTHER" id="PTHR32071">
    <property type="entry name" value="TRANSCRIPTIONAL REGULATORY PROTEIN"/>
    <property type="match status" value="1"/>
</dbReference>
<dbReference type="SUPFAM" id="SSF46689">
    <property type="entry name" value="Homeodomain-like"/>
    <property type="match status" value="1"/>
</dbReference>
<dbReference type="Pfam" id="PF25601">
    <property type="entry name" value="AAA_lid_14"/>
    <property type="match status" value="1"/>
</dbReference>
<dbReference type="Pfam" id="PF02954">
    <property type="entry name" value="HTH_8"/>
    <property type="match status" value="1"/>
</dbReference>
<keyword evidence="5" id="KW-1133">Transmembrane helix</keyword>
<evidence type="ECO:0000256" key="2">
    <source>
        <dbReference type="ARBA" id="ARBA00022840"/>
    </source>
</evidence>
<dbReference type="InterPro" id="IPR058031">
    <property type="entry name" value="AAA_lid_NorR"/>
</dbReference>
<keyword evidence="2" id="KW-0067">ATP-binding</keyword>
<dbReference type="Gene3D" id="1.10.8.60">
    <property type="match status" value="1"/>
</dbReference>
<evidence type="ECO:0000256" key="1">
    <source>
        <dbReference type="ARBA" id="ARBA00022741"/>
    </source>
</evidence>
<reference evidence="8 9" key="1">
    <citation type="journal article" date="2018" name="Nat. Biotechnol.">
        <title>A standardized bacterial taxonomy based on genome phylogeny substantially revises the tree of life.</title>
        <authorList>
            <person name="Parks D.H."/>
            <person name="Chuvochina M."/>
            <person name="Waite D.W."/>
            <person name="Rinke C."/>
            <person name="Skarshewski A."/>
            <person name="Chaumeil P.A."/>
            <person name="Hugenholtz P."/>
        </authorList>
    </citation>
    <scope>NUCLEOTIDE SEQUENCE [LARGE SCALE GENOMIC DNA]</scope>
    <source>
        <strain evidence="8">UBA11482</strain>
    </source>
</reference>
<organism evidence="8 9">
    <name type="scientific">Coprobacter fastidiosus</name>
    <dbReference type="NCBI Taxonomy" id="1099853"/>
    <lineage>
        <taxon>Bacteria</taxon>
        <taxon>Pseudomonadati</taxon>
        <taxon>Bacteroidota</taxon>
        <taxon>Bacteroidia</taxon>
        <taxon>Bacteroidales</taxon>
        <taxon>Barnesiellaceae</taxon>
        <taxon>Coprobacter</taxon>
    </lineage>
</organism>
<evidence type="ECO:0000259" key="7">
    <source>
        <dbReference type="Pfam" id="PF25601"/>
    </source>
</evidence>
<evidence type="ECO:0000313" key="8">
    <source>
        <dbReference type="EMBL" id="HBJ07478.1"/>
    </source>
</evidence>
<dbReference type="Gene3D" id="1.10.10.60">
    <property type="entry name" value="Homeodomain-like"/>
    <property type="match status" value="1"/>
</dbReference>
<dbReference type="GO" id="GO:0043565">
    <property type="term" value="F:sequence-specific DNA binding"/>
    <property type="evidence" value="ECO:0007669"/>
    <property type="project" value="InterPro"/>
</dbReference>
<dbReference type="SUPFAM" id="SSF52540">
    <property type="entry name" value="P-loop containing nucleoside triphosphate hydrolases"/>
    <property type="match status" value="1"/>
</dbReference>
<evidence type="ECO:0000256" key="4">
    <source>
        <dbReference type="ARBA" id="ARBA00023163"/>
    </source>
</evidence>
<evidence type="ECO:0000259" key="6">
    <source>
        <dbReference type="Pfam" id="PF02954"/>
    </source>
</evidence>
<dbReference type="InterPro" id="IPR002197">
    <property type="entry name" value="HTH_Fis"/>
</dbReference>
<dbReference type="InterPro" id="IPR027417">
    <property type="entry name" value="P-loop_NTPase"/>
</dbReference>
<protein>
    <submittedName>
        <fullName evidence="8">Uncharacterized protein</fullName>
    </submittedName>
</protein>
<keyword evidence="5" id="KW-0472">Membrane</keyword>
<dbReference type="EMBL" id="DNWC01000010">
    <property type="protein sequence ID" value="HBJ07478.1"/>
    <property type="molecule type" value="Genomic_DNA"/>
</dbReference>
<keyword evidence="5" id="KW-0812">Transmembrane</keyword>
<dbReference type="PRINTS" id="PR01590">
    <property type="entry name" value="HTHFIS"/>
</dbReference>
<evidence type="ECO:0000256" key="3">
    <source>
        <dbReference type="ARBA" id="ARBA00023015"/>
    </source>
</evidence>
<feature type="domain" description="DNA binding HTH" evidence="6">
    <location>
        <begin position="109"/>
        <end position="149"/>
    </location>
</feature>
<name>A0A354LYY9_9BACT</name>
<feature type="transmembrane region" description="Helical" evidence="5">
    <location>
        <begin position="6"/>
        <end position="23"/>
    </location>
</feature>